<dbReference type="OMA" id="EANTVIT"/>
<feature type="transmembrane region" description="Helical" evidence="4">
    <location>
        <begin position="1817"/>
        <end position="1842"/>
    </location>
</feature>
<feature type="region of interest" description="Disordered" evidence="3">
    <location>
        <begin position="3145"/>
        <end position="3168"/>
    </location>
</feature>
<feature type="transmembrane region" description="Helical" evidence="4">
    <location>
        <begin position="1378"/>
        <end position="1399"/>
    </location>
</feature>
<feature type="coiled-coil region" evidence="2">
    <location>
        <begin position="957"/>
        <end position="997"/>
    </location>
</feature>
<proteinExistence type="predicted"/>
<feature type="transmembrane region" description="Helical" evidence="4">
    <location>
        <begin position="2420"/>
        <end position="2437"/>
    </location>
</feature>
<dbReference type="Pfam" id="PF00415">
    <property type="entry name" value="RCC1"/>
    <property type="match status" value="1"/>
</dbReference>
<feature type="region of interest" description="Disordered" evidence="3">
    <location>
        <begin position="2669"/>
        <end position="2703"/>
    </location>
</feature>
<feature type="compositionally biased region" description="Basic and acidic residues" evidence="3">
    <location>
        <begin position="2669"/>
        <end position="2695"/>
    </location>
</feature>
<dbReference type="Proteomes" id="UP000220158">
    <property type="component" value="Chromosome 7"/>
</dbReference>
<dbReference type="InterPro" id="IPR000408">
    <property type="entry name" value="Reg_chr_condens"/>
</dbReference>
<dbReference type="GeneID" id="39735622"/>
<feature type="transmembrane region" description="Helical" evidence="4">
    <location>
        <begin position="2365"/>
        <end position="2384"/>
    </location>
</feature>
<dbReference type="PROSITE" id="PS50012">
    <property type="entry name" value="RCC1_3"/>
    <property type="match status" value="1"/>
</dbReference>
<organism evidence="5 6">
    <name type="scientific">Plasmodium relictum</name>
    <dbReference type="NCBI Taxonomy" id="85471"/>
    <lineage>
        <taxon>Eukaryota</taxon>
        <taxon>Sar</taxon>
        <taxon>Alveolata</taxon>
        <taxon>Apicomplexa</taxon>
        <taxon>Aconoidasida</taxon>
        <taxon>Haemosporida</taxon>
        <taxon>Plasmodiidae</taxon>
        <taxon>Plasmodium</taxon>
        <taxon>Plasmodium (Haemamoeba)</taxon>
    </lineage>
</organism>
<sequence>MGNCKSYSSHFNVYKSSTNELYENIICNFVTQDKLFFCQKAFVVYEILKKKLENRDVYVYYFVSSIQRKKVKNAVVYLNEDYNVDVLNFFLKLFKKINNEYYNNMFNFHLSSYYNYFFREDTKFTNFSEQMNILENIYNFIRLKFVIENVCLHVYFQMCDNSNEYYEMIDNSSNEKSNNNEIIKGKSNESLQLNKKVMGISIEKKKIINLIKKNFKTIRNFCRNNLHCNMFDNFKMSSDMCLYILLNNYKIKCILYNMFNILIFINNYYNVSTKYGVYKDSETETETENMHSKKLFNDKLIYSLEHRNIYKTYLFICLCLSFDDKNEEDSLFNTHINVNKNEISFTECVSEFLDIYISEKKLNNLFSQEIKEKKKYQCFLNSLQNSYINDSLINSHYICQNQYIKSILNIGNSNYFINNNMMVFCFILFENSLHELPSTNNKSNISDHYSNSFTEINKVSFLKKIRSNKNKSTLTRKIWQKILRNNNFAENVDNNDEDKSEIKDYPSNSDIKKINNIEFDLNNVGFFRIDLYNLRYKSDGKFYDNVENSIKLYTIKKKKNSYIYVKKKPENKADYRMIETIKDNYTHVINVLKTMRNKEICYISGVNDFNESYYKTKKENDTKVNKSSTQTECKDYSCKSERSDKTYKTETININSKNKNYFNRMNSDSKIYLTEENNTLISNENEIIKSNCHGDISQEYEKKFNPRNKLKKPFFIGIHDTFVPFEIENLIFKLKDFYNTDEEIIKKKNNIYKEELHNNMRTCSKQKEHNSMHVSKKEKVNKKIKRNKKNEAQLEKGTMDQNVNTKENSCAEYEHVAKKEDNKFKFVSKKESIFKSENRNLVEQDLVNKLKDEYKEINEEKDKENLNLEEIFNFRNNSDTLNFNEIYENPIFLKLLKNLKNEENLQNVLKNYNIIYESKKIQEFLNKIETYSKKKNNKVMTTNKNNNYSEVFSIDNMETIKDEKKDVNINKKEEKEKEKEEEEEEKKKKNYSEVDQMNVENCEEKCEKKNIDFLKVFIQHKDIGEMSYFVNKKYINISFSMFKVHEGTKKLILSTYINSEKLSPKNYYEGNIDYNITLNKNESFKYIMDLLFLHLNYNRLYFIYIPKKLIDSNNMKYQNNLFINKMCCNCDIILENLYITPGDLIGSYLTNNYISIYFEKINFITIVLLLLFDVIKIYNKIKKLQDYFEGICKKFMKDFHDYFDTKLKKVNYDSCKIKKKNILSIPNELLKKRNVKKYEHSLLSNGIHISSLRRHSNFNEKYISTKEDNNLDIKSLIINVSSTLNSENCTNNINNNNNINGNINNNDNNTLFNNFYLNKTNNENPFDIGYKYKNIYIKIIDLKFYEFIINYINYIKENNSCYYLCPYIFVYKFKSLHFLFIPVCSNFYLIFYLFFFHFLNCSNFFNIRRCFNRKNNHEDISKMNSILPSNNNFLYINNIIKILNVHKNSKTFIKYISLNKQIGSQNTMQYYKWIKNNIIIDIRNSFSSPYFLRTKNFSNFIESTNLHINLKKLYLNKDYMFSFKLDKKNKQYEKFSNTNDIVYMFNHYFNIFTYFYDEKKTNRNKELFYHSKYIIIPYFEDIYISRNNLQMYLKMLQDTSKTCFKSDNSYINQNQKKEYEKTKKEQNNGDIDKEEQVQIHKHSFIYNIYEKCSDIFINYFYMLLNKLILEAVSELKSNNFISISHLLNLLDKYEVNFDIYFWVLYDNYINIYKKYYVHAELVKFFNNNNRNKTYDFDYLKKIKYNHCNKKKFYMRRILIFSVCILVSFICKSIFEFFVINLNYSYEYVLSSICFFFFSRNTREKINDDMYLNILKSIYFNLFLSLSFVLQYIPLSVQYLSLFKIIKKVKKYKTTLSICLNYVCGINLPFYIFYELQNFPFTLLNNFFAFEKEKWDVNVKNLELTDSININKFKENYYDEFNFKINNEKEKIDWINENLDSNISNDSLRFFKSKKVNKKIYKCFHRNYEKNKNIDLINFIIKMNFISCFNIFKFHDIQHSSNNILSCFTYSGLQYFKRNCIHDDLSMLIFSNFVSFMSFWNRSNYDINEYQNSKSFSCSNHDSDDLKKCSLNQKLNKFTIKKKLEYCETNEYLKEPTMLLENYYSLIKVNSDLFTYEYNLKEKIIFDILLKIIEIRYRYLLIILPIFVKENFNLLTDDLKIYLINIFFFIFIRIDKYKIHKRKKKDKIENFSKVDKYCFNKKENNSVFHFKRKNNVLNNKDSDNFLLSSFDLSKDDYFEIKKKEKLGDENENRNEYEYEKIHEIEAENETDYEIDTEADTETYTETGTETDTEIENRKENENIDETYFDNEESSFSNFKDQIKIILLDNYYNLYLIEFFLKIALRIIPFYNIRNKNKQLNVHKSSIIYNLKIIVSFLISFKNIILSMKNNFYVFIYYFFIKGYISLILLNVHRAFKYFKKIFLLIIFFFGNPIFSLNYHPFLIYVTYILYVLTILLKLNMVNFYENVNKREKKMIDGNNENICVDDNNIEGLNNDQLHSNEKINSDNVWLKQKYEIWMYLEIIRKIKRNYIKFNNNIYLVPLNYSFINMKKIFKKHTEEKLVGKYGNINNNKIEKNFNKKKNNNIFLLRELNINDKPIDKNLPININNNFVSLYPTVKNVKVPRVYLIGNINKSFLLSSDYEKEKNLGNHKIPAKIKSNNSKEMKEIKYQNKEKEDNEQLKHEREQKQQNQKERKEKERKKKKKKNVLTNLNMFPINNFPYEQFESIRDENNKSIHGLVDKKDISNLLLYNLIYINKMNRKLNNCNFVFFNFKYCNYKKIISNVNNYYKMILENFKRKLCENYYAYTFGNNEDGILAIGKPSYLKLTPTIGTIGYEKNKKSVKKGTDFWFTNNLQLIPIKIKKICMNENMISIIDKKHNLYISGNNTFIETKNELLFKNKNGRSKDKEKGKNIKNDSIYTNNKIKIDNFFVNLRLKKMKKYEKNYDYNSTSCSSDNLVFGNSLKNKGITNVLNPYIQNEEIDEFYKKNENKNKIMYNSNLCASFNLISDNFSSCRSDILSSFDSEDSDNTYIKVNDKEEINKNMNVSILLKSEKDKSFYVKKKNYSLKKISIDDFNIYNSVLYSSSYANQYLTHILPNQRSSIKSLKRYFKQTSSEFNKEKISTKFKQKSKENVDEEKMDYDEYEYPKKKNLQEQERRKLDKESHKKNGTKVKNEKILLDNNQNNNKFIYNFIYDIKTRIKFIDIFNGSDFVISINNFGHVYSWGNNKYGCLGTGDNINRYAPTLIDPGHFFLYDFEKLQIHTNYKTEIKVKGVENINNRCCENILYNSLILETIKNNIHNKNINSQNSLKESSVKFNEDGKFSNSNNFIDVNKCKDEDFFTLKTDNIYTSEHMFNFENLEIKNITISVHKIYVPISSIFCGNNHVCAYSNGSVFMWGEQKLGQTSIPFENIYFDNFNKAQFSDSDSTYKKNKNEKKGDEKNKNSELLSSSTMSEDYYFHMMHKKKLEDGKNKFNKNKVLFCKKKFSFNVENPIQNYFNITNNDILLNNRKLRLCSNLNSINIKRKKINNDLVLVPVQVCLFNLSYRIKKNENNIDNKYIIVDYGEPIAKSNENLKNTNYNFPNFKCSDDDNNNKINKKTQKNLEKTNIKSKNKSKYVRVYDYLETFIKAEVVNIYMSLFRNDINIYTNIPNNININPYIYRMKFYDYNFYDENYMNVQDGYEDEYDETRYKKEFIDNTNKNLHFSNENDYVVHEDTNKKLDNEKNIDQNEGNFLKSQKNINILNMDDPNKFVQLMKENKIINPQIYEYIEKEETVCINIKLIIFLFLFIKKKYMTIFLNSLMMVSNVSCGEANTVITCFKKSIYDKYYQYIMKNITCSENYKHLENEKLQSKLNLTFPEYDLNSSSEKSKFIYRNDIYDTKNYTSTIVNWGDKSFDEYNIMNSTLSCSDTSRFSRMIEEILANYMCIYVCGRDTNNNLCINNINQSVYTFTRITNNFFYYNFNYFLFLYKYNYYLYYIHKNNVHISHNNDITYIQNNPLTSFKNKFNTFTTKENNINVTSSKAQGVSPNKFIIIKRIVCSNTVTCLVDTYNNVYMAGDVKYYFPNFFHHIAYASSPFIKINLNNTKTIKNISFNQNNIFLIYDDHSFEILGYNDYIDFFKYIHPIFFTNKYRQKHSYNMLKIQNSDFLVKQVQTGNNCAVFVMKKKKPKRKIKKSIKYFN</sequence>
<name>A0A1J1H4A4_PLARL</name>
<feature type="compositionally biased region" description="Basic and acidic residues" evidence="3">
    <location>
        <begin position="3434"/>
        <end position="3443"/>
    </location>
</feature>
<evidence type="ECO:0000313" key="5">
    <source>
        <dbReference type="EMBL" id="CRG99520.1"/>
    </source>
</evidence>
<feature type="coiled-coil region" evidence="2">
    <location>
        <begin position="840"/>
        <end position="871"/>
    </location>
</feature>
<protein>
    <submittedName>
        <fullName evidence="5">Uncharacterized protein</fullName>
    </submittedName>
</protein>
<feature type="repeat" description="RCC1" evidence="1">
    <location>
        <begin position="3218"/>
        <end position="3245"/>
    </location>
</feature>
<reference evidence="5 6" key="1">
    <citation type="submission" date="2015-04" db="EMBL/GenBank/DDBJ databases">
        <authorList>
            <consortium name="Pathogen Informatics"/>
        </authorList>
    </citation>
    <scope>NUCLEOTIDE SEQUENCE [LARGE SCALE GENOMIC DNA]</scope>
    <source>
        <strain evidence="5 6">SGS1</strain>
    </source>
</reference>
<feature type="region of interest" description="Disordered" evidence="3">
    <location>
        <begin position="3424"/>
        <end position="3444"/>
    </location>
</feature>
<evidence type="ECO:0000256" key="4">
    <source>
        <dbReference type="SAM" id="Phobius"/>
    </source>
</evidence>
<evidence type="ECO:0000256" key="2">
    <source>
        <dbReference type="SAM" id="Coils"/>
    </source>
</evidence>
<dbReference type="RefSeq" id="XP_028532526.1">
    <property type="nucleotide sequence ID" value="XM_028675992.1"/>
</dbReference>
<dbReference type="OrthoDB" id="5370059at2759"/>
<feature type="transmembrane region" description="Helical" evidence="4">
    <location>
        <begin position="2443"/>
        <end position="2463"/>
    </location>
</feature>
<accession>A0A1J1H4A4</accession>
<dbReference type="KEGG" id="prel:PRELSG_0728500"/>
<dbReference type="InterPro" id="IPR009091">
    <property type="entry name" value="RCC1/BLIP-II"/>
</dbReference>
<gene>
    <name evidence="5" type="ORF">PRELSG_0728500</name>
</gene>
<dbReference type="VEuPathDB" id="PlasmoDB:PRELSG_0728500"/>
<keyword evidence="2" id="KW-0175">Coiled coil</keyword>
<keyword evidence="4" id="KW-1133">Transmembrane helix</keyword>
<evidence type="ECO:0000256" key="3">
    <source>
        <dbReference type="SAM" id="MobiDB-lite"/>
    </source>
</evidence>
<dbReference type="SUPFAM" id="SSF50985">
    <property type="entry name" value="RCC1/BLIP-II"/>
    <property type="match status" value="2"/>
</dbReference>
<keyword evidence="4" id="KW-0812">Transmembrane</keyword>
<feature type="transmembrane region" description="Helical" evidence="4">
    <location>
        <begin position="1752"/>
        <end position="1770"/>
    </location>
</feature>
<evidence type="ECO:0000313" key="6">
    <source>
        <dbReference type="Proteomes" id="UP000220158"/>
    </source>
</evidence>
<dbReference type="Gene3D" id="2.130.10.30">
    <property type="entry name" value="Regulator of chromosome condensation 1/beta-lactamase-inhibitor protein II"/>
    <property type="match status" value="1"/>
</dbReference>
<keyword evidence="4" id="KW-0472">Membrane</keyword>
<dbReference type="EMBL" id="LN835302">
    <property type="protein sequence ID" value="CRG99520.1"/>
    <property type="molecule type" value="Genomic_DNA"/>
</dbReference>
<feature type="transmembrane region" description="Helical" evidence="4">
    <location>
        <begin position="2390"/>
        <end position="2408"/>
    </location>
</feature>
<evidence type="ECO:0000256" key="1">
    <source>
        <dbReference type="PROSITE-ProRule" id="PRU00235"/>
    </source>
</evidence>
<keyword evidence="6" id="KW-1185">Reference proteome</keyword>